<proteinExistence type="predicted"/>
<gene>
    <name evidence="1" type="ORF">A3C04_04255</name>
</gene>
<sequence length="134" mass="15196">MEVSNRPNILIVANSREWRENCGLRIIVSVQQLLEEELPNQKITRNILHPDEDGILRAGDVQEGVVILAMHHSRSEQATPSWLDVALYNQVQLICFCPNQKGSTAEAILRRIKRALGLDSTKHWKSDDLAFARS</sequence>
<evidence type="ECO:0000313" key="2">
    <source>
        <dbReference type="Proteomes" id="UP000178092"/>
    </source>
</evidence>
<organism evidence="1 2">
    <name type="scientific">Candidatus Wildermuthbacteria bacterium RIFCSPHIGHO2_02_FULL_45_25</name>
    <dbReference type="NCBI Taxonomy" id="1802450"/>
    <lineage>
        <taxon>Bacteria</taxon>
        <taxon>Candidatus Wildermuthiibacteriota</taxon>
    </lineage>
</organism>
<name>A0A1G2R4N3_9BACT</name>
<dbReference type="AlphaFoldDB" id="A0A1G2R4N3"/>
<comment type="caution">
    <text evidence="1">The sequence shown here is derived from an EMBL/GenBank/DDBJ whole genome shotgun (WGS) entry which is preliminary data.</text>
</comment>
<accession>A0A1G2R4N3</accession>
<evidence type="ECO:0000313" key="1">
    <source>
        <dbReference type="EMBL" id="OHA67824.1"/>
    </source>
</evidence>
<dbReference type="Proteomes" id="UP000178092">
    <property type="component" value="Unassembled WGS sequence"/>
</dbReference>
<protein>
    <submittedName>
        <fullName evidence="1">Uncharacterized protein</fullName>
    </submittedName>
</protein>
<reference evidence="1 2" key="1">
    <citation type="journal article" date="2016" name="Nat. Commun.">
        <title>Thousands of microbial genomes shed light on interconnected biogeochemical processes in an aquifer system.</title>
        <authorList>
            <person name="Anantharaman K."/>
            <person name="Brown C.T."/>
            <person name="Hug L.A."/>
            <person name="Sharon I."/>
            <person name="Castelle C.J."/>
            <person name="Probst A.J."/>
            <person name="Thomas B.C."/>
            <person name="Singh A."/>
            <person name="Wilkins M.J."/>
            <person name="Karaoz U."/>
            <person name="Brodie E.L."/>
            <person name="Williams K.H."/>
            <person name="Hubbard S.S."/>
            <person name="Banfield J.F."/>
        </authorList>
    </citation>
    <scope>NUCLEOTIDE SEQUENCE [LARGE SCALE GENOMIC DNA]</scope>
</reference>
<dbReference type="EMBL" id="MHTV01000003">
    <property type="protein sequence ID" value="OHA67824.1"/>
    <property type="molecule type" value="Genomic_DNA"/>
</dbReference>